<accession>A0AAE0XZH5</accession>
<reference evidence="1" key="1">
    <citation type="journal article" date="2023" name="G3 (Bethesda)">
        <title>A reference genome for the long-term kleptoplast-retaining sea slug Elysia crispata morphotype clarki.</title>
        <authorList>
            <person name="Eastman K.E."/>
            <person name="Pendleton A.L."/>
            <person name="Shaikh M.A."/>
            <person name="Suttiyut T."/>
            <person name="Ogas R."/>
            <person name="Tomko P."/>
            <person name="Gavelis G."/>
            <person name="Widhalm J.R."/>
            <person name="Wisecaver J.H."/>
        </authorList>
    </citation>
    <scope>NUCLEOTIDE SEQUENCE</scope>
    <source>
        <strain evidence="1">ECLA1</strain>
    </source>
</reference>
<dbReference type="EMBL" id="JAWDGP010007314">
    <property type="protein sequence ID" value="KAK3726267.1"/>
    <property type="molecule type" value="Genomic_DNA"/>
</dbReference>
<dbReference type="Proteomes" id="UP001283361">
    <property type="component" value="Unassembled WGS sequence"/>
</dbReference>
<organism evidence="1 2">
    <name type="scientific">Elysia crispata</name>
    <name type="common">lettuce slug</name>
    <dbReference type="NCBI Taxonomy" id="231223"/>
    <lineage>
        <taxon>Eukaryota</taxon>
        <taxon>Metazoa</taxon>
        <taxon>Spiralia</taxon>
        <taxon>Lophotrochozoa</taxon>
        <taxon>Mollusca</taxon>
        <taxon>Gastropoda</taxon>
        <taxon>Heterobranchia</taxon>
        <taxon>Euthyneura</taxon>
        <taxon>Panpulmonata</taxon>
        <taxon>Sacoglossa</taxon>
        <taxon>Placobranchoidea</taxon>
        <taxon>Plakobranchidae</taxon>
        <taxon>Elysia</taxon>
    </lineage>
</organism>
<proteinExistence type="predicted"/>
<protein>
    <submittedName>
        <fullName evidence="1">Uncharacterized protein</fullName>
    </submittedName>
</protein>
<comment type="caution">
    <text evidence="1">The sequence shown here is derived from an EMBL/GenBank/DDBJ whole genome shotgun (WGS) entry which is preliminary data.</text>
</comment>
<keyword evidence="2" id="KW-1185">Reference proteome</keyword>
<sequence>MVQGKEISQLPLPNVVWMEREANNKLLSPVDERSARLCVYGIGARFDRFRLSFSVIVGRKRYVSEEDTGITALDTAIERD</sequence>
<evidence type="ECO:0000313" key="2">
    <source>
        <dbReference type="Proteomes" id="UP001283361"/>
    </source>
</evidence>
<dbReference type="AlphaFoldDB" id="A0AAE0XZH5"/>
<gene>
    <name evidence="1" type="ORF">RRG08_008647</name>
</gene>
<evidence type="ECO:0000313" key="1">
    <source>
        <dbReference type="EMBL" id="KAK3726267.1"/>
    </source>
</evidence>
<name>A0AAE0XZH5_9GAST</name>